<dbReference type="Gene3D" id="3.40.50.10540">
    <property type="entry name" value="Crotonobetainyl-coa:carnitine coa-transferase, domain 1"/>
    <property type="match status" value="1"/>
</dbReference>
<evidence type="ECO:0000313" key="2">
    <source>
        <dbReference type="EMBL" id="PJJ61503.1"/>
    </source>
</evidence>
<evidence type="ECO:0000256" key="1">
    <source>
        <dbReference type="ARBA" id="ARBA00022679"/>
    </source>
</evidence>
<proteinExistence type="predicted"/>
<dbReference type="Proteomes" id="UP000230161">
    <property type="component" value="Unassembled WGS sequence"/>
</dbReference>
<dbReference type="Pfam" id="PF02515">
    <property type="entry name" value="CoA_transf_3"/>
    <property type="match status" value="1"/>
</dbReference>
<dbReference type="InterPro" id="IPR044855">
    <property type="entry name" value="CoA-Trfase_III_dom3_sf"/>
</dbReference>
<dbReference type="AlphaFoldDB" id="A0A2M9BU86"/>
<evidence type="ECO:0000313" key="3">
    <source>
        <dbReference type="Proteomes" id="UP000230161"/>
    </source>
</evidence>
<dbReference type="Gene3D" id="3.30.1540.10">
    <property type="entry name" value="formyl-coa transferase, domain 3"/>
    <property type="match status" value="1"/>
</dbReference>
<organism evidence="2 3">
    <name type="scientific">Compostimonas suwonensis</name>
    <dbReference type="NCBI Taxonomy" id="1048394"/>
    <lineage>
        <taxon>Bacteria</taxon>
        <taxon>Bacillati</taxon>
        <taxon>Actinomycetota</taxon>
        <taxon>Actinomycetes</taxon>
        <taxon>Micrococcales</taxon>
        <taxon>Microbacteriaceae</taxon>
        <taxon>Compostimonas</taxon>
    </lineage>
</organism>
<dbReference type="OrthoDB" id="9797653at2"/>
<accession>A0A2M9BU86</accession>
<name>A0A2M9BU86_9MICO</name>
<keyword evidence="3" id="KW-1185">Reference proteome</keyword>
<dbReference type="GO" id="GO:0008410">
    <property type="term" value="F:CoA-transferase activity"/>
    <property type="evidence" value="ECO:0007669"/>
    <property type="project" value="TreeGrafter"/>
</dbReference>
<dbReference type="RefSeq" id="WP_100345234.1">
    <property type="nucleotide sequence ID" value="NZ_PGFB01000004.1"/>
</dbReference>
<comment type="caution">
    <text evidence="2">The sequence shown here is derived from an EMBL/GenBank/DDBJ whole genome shotgun (WGS) entry which is preliminary data.</text>
</comment>
<reference evidence="2 3" key="1">
    <citation type="submission" date="2017-11" db="EMBL/GenBank/DDBJ databases">
        <title>Genomic Encyclopedia of Archaeal and Bacterial Type Strains, Phase II (KMG-II): From Individual Species to Whole Genera.</title>
        <authorList>
            <person name="Goeker M."/>
        </authorList>
    </citation>
    <scope>NUCLEOTIDE SEQUENCE [LARGE SCALE GENOMIC DNA]</scope>
    <source>
        <strain evidence="2 3">DSM 25625</strain>
    </source>
</reference>
<dbReference type="InterPro" id="IPR050483">
    <property type="entry name" value="CoA-transferase_III_domain"/>
</dbReference>
<dbReference type="PANTHER" id="PTHR48207">
    <property type="entry name" value="SUCCINATE--HYDROXYMETHYLGLUTARATE COA-TRANSFERASE"/>
    <property type="match status" value="1"/>
</dbReference>
<sequence>MSEQISWLLSGGDGPLAGMRVLDLSQQLPGPYATALLAALGADVIKVEPPGGDAGRAFDPAMFTTVNRWKRGVRLDLKSDGDRAELLRLAVDAEVFVEGFRPGVVARLGCDYATVSAINPGIVYCSISGFGQSGPLASRPTHDISLQAMIGAIPDDVTIDRIGVPWVDLSTGSTAALLAVAAWHAGAGAHLDLAMLDAAASWARIKPEAVDHREPSYGTFSSRDGHRVVVALLEDPMWERLCAALGWDDWSGHPEYTRYSDRRTRSARIRERLAASLQAMTADEIAAIAANHDLPVEVIDPSDPEILAQLARRSAGNDACAGLPIPVDWLHPIDPGAEP</sequence>
<dbReference type="PANTHER" id="PTHR48207:SF3">
    <property type="entry name" value="SUCCINATE--HYDROXYMETHYLGLUTARATE COA-TRANSFERASE"/>
    <property type="match status" value="1"/>
</dbReference>
<keyword evidence="1 2" id="KW-0808">Transferase</keyword>
<protein>
    <submittedName>
        <fullName evidence="2">Crotonobetainyl-CoA:carnitine CoA-transferase CaiB-like acyl-CoA transferase</fullName>
    </submittedName>
</protein>
<dbReference type="InterPro" id="IPR003673">
    <property type="entry name" value="CoA-Trfase_fam_III"/>
</dbReference>
<dbReference type="InterPro" id="IPR023606">
    <property type="entry name" value="CoA-Trfase_III_dom_1_sf"/>
</dbReference>
<dbReference type="SUPFAM" id="SSF89796">
    <property type="entry name" value="CoA-transferase family III (CaiB/BaiF)"/>
    <property type="match status" value="1"/>
</dbReference>
<dbReference type="EMBL" id="PGFB01000004">
    <property type="protein sequence ID" value="PJJ61503.1"/>
    <property type="molecule type" value="Genomic_DNA"/>
</dbReference>
<gene>
    <name evidence="2" type="ORF">CLV54_2448</name>
</gene>